<dbReference type="InterPro" id="IPR035906">
    <property type="entry name" value="MetI-like_sf"/>
</dbReference>
<accession>A0A7T8BAK4</accession>
<dbReference type="AlphaFoldDB" id="A0A7T8BAK4"/>
<dbReference type="Gene3D" id="1.10.3720.10">
    <property type="entry name" value="MetI-like"/>
    <property type="match status" value="1"/>
</dbReference>
<feature type="transmembrane region" description="Helical" evidence="7">
    <location>
        <begin position="135"/>
        <end position="155"/>
    </location>
</feature>
<dbReference type="Pfam" id="PF00528">
    <property type="entry name" value="BPD_transp_1"/>
    <property type="match status" value="1"/>
</dbReference>
<evidence type="ECO:0000256" key="5">
    <source>
        <dbReference type="ARBA" id="ARBA00022989"/>
    </source>
</evidence>
<dbReference type="GO" id="GO:0055085">
    <property type="term" value="P:transmembrane transport"/>
    <property type="evidence" value="ECO:0007669"/>
    <property type="project" value="InterPro"/>
</dbReference>
<comment type="subcellular location">
    <subcellularLocation>
        <location evidence="1 7">Cell membrane</location>
        <topology evidence="1 7">Multi-pass membrane protein</topology>
    </subcellularLocation>
</comment>
<feature type="domain" description="ABC transmembrane type-1" evidence="8">
    <location>
        <begin position="71"/>
        <end position="260"/>
    </location>
</feature>
<feature type="transmembrane region" description="Helical" evidence="7">
    <location>
        <begin position="12"/>
        <end position="32"/>
    </location>
</feature>
<feature type="transmembrane region" description="Helical" evidence="7">
    <location>
        <begin position="106"/>
        <end position="129"/>
    </location>
</feature>
<sequence length="275" mass="30904">MTKLSKPANAIFLLLFICIGVIFFIPFLWMFLSSFKPEALIMGQPEKLFPAKVTMDNYRSLLTQIPFGRFLFNSLFFAGGVTLCSLVLDSMAGYAFAKLPFRGSPVLFILVLITMMVPFHITMIPLYLMMSKVRIINTFWGLMLPRFSNAFGIYFMRQAFLSVPNDLMDAGRIDGLSEFGIFRRIMLPVVTASLSTLGVFHFMYNWNDFLWPMLMTNTVEMQTLPVGLALFQGEHVMEHGPIFAGAVLSILPILAIFLASQKTFIKGVALSGIKG</sequence>
<protein>
    <submittedName>
        <fullName evidence="9">Carbohydrate ABC transporter permease</fullName>
    </submittedName>
</protein>
<gene>
    <name evidence="9" type="ORF">JFL75_19615</name>
</gene>
<dbReference type="GO" id="GO:0005886">
    <property type="term" value="C:plasma membrane"/>
    <property type="evidence" value="ECO:0007669"/>
    <property type="project" value="UniProtKB-SubCell"/>
</dbReference>
<dbReference type="InterPro" id="IPR000515">
    <property type="entry name" value="MetI-like"/>
</dbReference>
<keyword evidence="3" id="KW-1003">Cell membrane</keyword>
<organism evidence="9 10">
    <name type="scientific">Breznakiella homolactica</name>
    <dbReference type="NCBI Taxonomy" id="2798577"/>
    <lineage>
        <taxon>Bacteria</taxon>
        <taxon>Pseudomonadati</taxon>
        <taxon>Spirochaetota</taxon>
        <taxon>Spirochaetia</taxon>
        <taxon>Spirochaetales</taxon>
        <taxon>Breznakiellaceae</taxon>
        <taxon>Breznakiella</taxon>
    </lineage>
</organism>
<name>A0A7T8BAK4_9SPIR</name>
<proteinExistence type="inferred from homology"/>
<keyword evidence="2 7" id="KW-0813">Transport</keyword>
<evidence type="ECO:0000256" key="6">
    <source>
        <dbReference type="ARBA" id="ARBA00023136"/>
    </source>
</evidence>
<evidence type="ECO:0000313" key="9">
    <source>
        <dbReference type="EMBL" id="QQO09110.1"/>
    </source>
</evidence>
<keyword evidence="6 7" id="KW-0472">Membrane</keyword>
<evidence type="ECO:0000256" key="3">
    <source>
        <dbReference type="ARBA" id="ARBA00022475"/>
    </source>
</evidence>
<dbReference type="PROSITE" id="PS50928">
    <property type="entry name" value="ABC_TM1"/>
    <property type="match status" value="1"/>
</dbReference>
<dbReference type="SUPFAM" id="SSF161098">
    <property type="entry name" value="MetI-like"/>
    <property type="match status" value="1"/>
</dbReference>
<keyword evidence="5 7" id="KW-1133">Transmembrane helix</keyword>
<comment type="similarity">
    <text evidence="7">Belongs to the binding-protein-dependent transport system permease family.</text>
</comment>
<feature type="transmembrane region" description="Helical" evidence="7">
    <location>
        <begin position="240"/>
        <end position="259"/>
    </location>
</feature>
<keyword evidence="10" id="KW-1185">Reference proteome</keyword>
<dbReference type="EMBL" id="CP067089">
    <property type="protein sequence ID" value="QQO09110.1"/>
    <property type="molecule type" value="Genomic_DNA"/>
</dbReference>
<dbReference type="RefSeq" id="WP_215626415.1">
    <property type="nucleotide sequence ID" value="NZ_CP067089.2"/>
</dbReference>
<reference evidence="9" key="1">
    <citation type="submission" date="2021-01" db="EMBL/GenBank/DDBJ databases">
        <title>Description of Breznakiella homolactica.</title>
        <authorList>
            <person name="Song Y."/>
            <person name="Brune A."/>
        </authorList>
    </citation>
    <scope>NUCLEOTIDE SEQUENCE</scope>
    <source>
        <strain evidence="9">RmG30</strain>
    </source>
</reference>
<dbReference type="PANTHER" id="PTHR43744:SF12">
    <property type="entry name" value="ABC TRANSPORTER PERMEASE PROTEIN MG189-RELATED"/>
    <property type="match status" value="1"/>
</dbReference>
<feature type="transmembrane region" description="Helical" evidence="7">
    <location>
        <begin position="185"/>
        <end position="204"/>
    </location>
</feature>
<evidence type="ECO:0000256" key="7">
    <source>
        <dbReference type="RuleBase" id="RU363032"/>
    </source>
</evidence>
<evidence type="ECO:0000256" key="4">
    <source>
        <dbReference type="ARBA" id="ARBA00022692"/>
    </source>
</evidence>
<feature type="transmembrane region" description="Helical" evidence="7">
    <location>
        <begin position="70"/>
        <end position="94"/>
    </location>
</feature>
<evidence type="ECO:0000313" key="10">
    <source>
        <dbReference type="Proteomes" id="UP000595917"/>
    </source>
</evidence>
<dbReference type="Proteomes" id="UP000595917">
    <property type="component" value="Chromosome"/>
</dbReference>
<evidence type="ECO:0000256" key="2">
    <source>
        <dbReference type="ARBA" id="ARBA00022448"/>
    </source>
</evidence>
<dbReference type="PANTHER" id="PTHR43744">
    <property type="entry name" value="ABC TRANSPORTER PERMEASE PROTEIN MG189-RELATED-RELATED"/>
    <property type="match status" value="1"/>
</dbReference>
<evidence type="ECO:0000256" key="1">
    <source>
        <dbReference type="ARBA" id="ARBA00004651"/>
    </source>
</evidence>
<dbReference type="KEGG" id="bhc:JFL75_19615"/>
<evidence type="ECO:0000259" key="8">
    <source>
        <dbReference type="PROSITE" id="PS50928"/>
    </source>
</evidence>
<keyword evidence="4 7" id="KW-0812">Transmembrane</keyword>
<dbReference type="CDD" id="cd06261">
    <property type="entry name" value="TM_PBP2"/>
    <property type="match status" value="1"/>
</dbReference>